<sequence>MDRYSRTVAFLKVLLPLLALAILATVFLLSRTDGPNANIPFAEGDITERVRDQRITRPFFSGVTDKGEEITVDADAARPGTADRPGGADNIRATIKMTGGTSILLESDSGAIDPTGDVVMLTGDVRITSSTGLHVQTEALNAALSGVRADTPGRVTGTGPMGRFTAGRMEIGAKSDEEDVHMLFKDGVNLIYEPQKLKDN</sequence>
<dbReference type="Proteomes" id="UP000619079">
    <property type="component" value="Unassembled WGS sequence"/>
</dbReference>
<dbReference type="Pfam" id="PF06835">
    <property type="entry name" value="LptC"/>
    <property type="match status" value="1"/>
</dbReference>
<dbReference type="EMBL" id="JAELVR010000006">
    <property type="protein sequence ID" value="MBJ6371909.1"/>
    <property type="molecule type" value="Genomic_DNA"/>
</dbReference>
<evidence type="ECO:0000313" key="1">
    <source>
        <dbReference type="EMBL" id="MBJ6371909.1"/>
    </source>
</evidence>
<dbReference type="AlphaFoldDB" id="A0A8J7JBY4"/>
<reference evidence="1" key="1">
    <citation type="submission" date="2020-12" db="EMBL/GenBank/DDBJ databases">
        <title>Sedimentitalea sp. nov., isolated from sand in Incheon.</title>
        <authorList>
            <person name="Kim W."/>
        </authorList>
    </citation>
    <scope>NUCLEOTIDE SEQUENCE</scope>
    <source>
        <strain evidence="1">CAU 1593</strain>
    </source>
</reference>
<keyword evidence="2" id="KW-1185">Reference proteome</keyword>
<dbReference type="Gene3D" id="2.60.450.10">
    <property type="entry name" value="Lipopolysaccharide (LPS) transport protein A like domain"/>
    <property type="match status" value="1"/>
</dbReference>
<proteinExistence type="predicted"/>
<comment type="caution">
    <text evidence="1">The sequence shown here is derived from an EMBL/GenBank/DDBJ whole genome shotgun (WGS) entry which is preliminary data.</text>
</comment>
<protein>
    <submittedName>
        <fullName evidence="1">LPS export ABC transporter periplasmic protein LptC</fullName>
    </submittedName>
</protein>
<organism evidence="1 2">
    <name type="scientific">Sedimentitalea arenosa</name>
    <dbReference type="NCBI Taxonomy" id="2798803"/>
    <lineage>
        <taxon>Bacteria</taxon>
        <taxon>Pseudomonadati</taxon>
        <taxon>Pseudomonadota</taxon>
        <taxon>Alphaproteobacteria</taxon>
        <taxon>Rhodobacterales</taxon>
        <taxon>Paracoccaceae</taxon>
        <taxon>Sedimentitalea</taxon>
    </lineage>
</organism>
<evidence type="ECO:0000313" key="2">
    <source>
        <dbReference type="Proteomes" id="UP000619079"/>
    </source>
</evidence>
<gene>
    <name evidence="1" type="primary">lptC</name>
    <name evidence="1" type="ORF">JF290_10265</name>
</gene>
<name>A0A8J7JBY4_9RHOB</name>
<dbReference type="RefSeq" id="WP_199024786.1">
    <property type="nucleotide sequence ID" value="NZ_JAELVR010000006.1"/>
</dbReference>
<accession>A0A8J7JBY4</accession>
<dbReference type="InterPro" id="IPR010664">
    <property type="entry name" value="LipoPS_assembly_LptC-rel"/>
</dbReference>